<dbReference type="GO" id="GO:0009253">
    <property type="term" value="P:peptidoglycan catabolic process"/>
    <property type="evidence" value="ECO:0007669"/>
    <property type="project" value="InterPro"/>
</dbReference>
<keyword evidence="11" id="KW-0812">Transmembrane</keyword>
<dbReference type="PANTHER" id="PTHR30404:SF0">
    <property type="entry name" value="N-ACETYLMURAMOYL-L-ALANINE AMIDASE AMIC"/>
    <property type="match status" value="1"/>
</dbReference>
<dbReference type="Pfam" id="PF01520">
    <property type="entry name" value="Amidase_3"/>
    <property type="match status" value="1"/>
</dbReference>
<dbReference type="InterPro" id="IPR050695">
    <property type="entry name" value="N-acetylmuramoyl_amidase_3"/>
</dbReference>
<evidence type="ECO:0000256" key="2">
    <source>
        <dbReference type="ARBA" id="ARBA00004418"/>
    </source>
</evidence>
<evidence type="ECO:0000313" key="14">
    <source>
        <dbReference type="Proteomes" id="UP000000383"/>
    </source>
</evidence>
<dbReference type="Pfam" id="PF11741">
    <property type="entry name" value="AMIN"/>
    <property type="match status" value="1"/>
</dbReference>
<dbReference type="InterPro" id="IPR021731">
    <property type="entry name" value="AMIN_dom"/>
</dbReference>
<dbReference type="Proteomes" id="UP000000383">
    <property type="component" value="Chromosome"/>
</dbReference>
<comment type="similarity">
    <text evidence="3">Belongs to the N-acetylmuramoyl-L-alanine amidase 3 family.</text>
</comment>
<organism evidence="13 14">
    <name type="scientific">Methylotenera versatilis (strain 301)</name>
    <dbReference type="NCBI Taxonomy" id="666681"/>
    <lineage>
        <taxon>Bacteria</taxon>
        <taxon>Pseudomonadati</taxon>
        <taxon>Pseudomonadota</taxon>
        <taxon>Betaproteobacteria</taxon>
        <taxon>Nitrosomonadales</taxon>
        <taxon>Methylophilaceae</taxon>
        <taxon>Methylotenera</taxon>
    </lineage>
</organism>
<dbReference type="Gene3D" id="2.60.40.3500">
    <property type="match status" value="1"/>
</dbReference>
<comment type="subcellular location">
    <subcellularLocation>
        <location evidence="2">Periplasm</location>
    </subcellularLocation>
</comment>
<keyword evidence="7 13" id="KW-0378">Hydrolase</keyword>
<reference evidence="14" key="1">
    <citation type="submission" date="2010-05" db="EMBL/GenBank/DDBJ databases">
        <title>Complete sequence of Methylotenera sp. 301.</title>
        <authorList>
            <person name="Lucas S."/>
            <person name="Copeland A."/>
            <person name="Lapidus A."/>
            <person name="Cheng J.-F."/>
            <person name="Bruce D."/>
            <person name="Goodwin L."/>
            <person name="Pitluck S."/>
            <person name="Clum A."/>
            <person name="Land M."/>
            <person name="Hauser L."/>
            <person name="Kyrpides N."/>
            <person name="Ivanova N."/>
            <person name="Chistoservova L."/>
            <person name="Kalyuzhnaya M."/>
            <person name="Woyke T."/>
        </authorList>
    </citation>
    <scope>NUCLEOTIDE SEQUENCE [LARGE SCALE GENOMIC DNA]</scope>
    <source>
        <strain evidence="14">301</strain>
    </source>
</reference>
<name>D7DII6_METV0</name>
<dbReference type="EMBL" id="CP002056">
    <property type="protein sequence ID" value="ADI29871.1"/>
    <property type="molecule type" value="Genomic_DNA"/>
</dbReference>
<keyword evidence="6" id="KW-0574">Periplasm</keyword>
<evidence type="ECO:0000256" key="9">
    <source>
        <dbReference type="ARBA" id="ARBA00074581"/>
    </source>
</evidence>
<evidence type="ECO:0000256" key="3">
    <source>
        <dbReference type="ARBA" id="ARBA00010860"/>
    </source>
</evidence>
<dbReference type="EC" id="3.5.1.28" evidence="4"/>
<evidence type="ECO:0000256" key="1">
    <source>
        <dbReference type="ARBA" id="ARBA00001561"/>
    </source>
</evidence>
<proteinExistence type="inferred from homology"/>
<evidence type="ECO:0000259" key="12">
    <source>
        <dbReference type="SMART" id="SM00646"/>
    </source>
</evidence>
<feature type="transmembrane region" description="Helical" evidence="11">
    <location>
        <begin position="12"/>
        <end position="31"/>
    </location>
</feature>
<feature type="compositionally biased region" description="Polar residues" evidence="10">
    <location>
        <begin position="173"/>
        <end position="194"/>
    </location>
</feature>
<dbReference type="HOGENOM" id="CLU_014322_2_3_4"/>
<evidence type="ECO:0000256" key="7">
    <source>
        <dbReference type="ARBA" id="ARBA00022801"/>
    </source>
</evidence>
<dbReference type="KEGG" id="meh:M301_1491"/>
<keyword evidence="11" id="KW-1133">Transmembrane helix</keyword>
<dbReference type="SUPFAM" id="SSF53187">
    <property type="entry name" value="Zn-dependent exopeptidases"/>
    <property type="match status" value="1"/>
</dbReference>
<evidence type="ECO:0000256" key="4">
    <source>
        <dbReference type="ARBA" id="ARBA00011901"/>
    </source>
</evidence>
<feature type="domain" description="MurNAc-LAA" evidence="12">
    <location>
        <begin position="335"/>
        <end position="490"/>
    </location>
</feature>
<feature type="compositionally biased region" description="Low complexity" evidence="10">
    <location>
        <begin position="211"/>
        <end position="223"/>
    </location>
</feature>
<feature type="region of interest" description="Disordered" evidence="10">
    <location>
        <begin position="243"/>
        <end position="271"/>
    </location>
</feature>
<dbReference type="GO" id="GO:0071555">
    <property type="term" value="P:cell wall organization"/>
    <property type="evidence" value="ECO:0007669"/>
    <property type="project" value="UniProtKB-KW"/>
</dbReference>
<evidence type="ECO:0000256" key="5">
    <source>
        <dbReference type="ARBA" id="ARBA00022729"/>
    </source>
</evidence>
<comment type="catalytic activity">
    <reaction evidence="1">
        <text>Hydrolyzes the link between N-acetylmuramoyl residues and L-amino acid residues in certain cell-wall glycopeptides.</text>
        <dbReference type="EC" id="3.5.1.28"/>
    </reaction>
</comment>
<dbReference type="GO" id="GO:0008745">
    <property type="term" value="F:N-acetylmuramoyl-L-alanine amidase activity"/>
    <property type="evidence" value="ECO:0007669"/>
    <property type="project" value="UniProtKB-EC"/>
</dbReference>
<protein>
    <recommendedName>
        <fullName evidence="9">N-acetylmuramoyl-L-alanine amidase AmiC</fullName>
        <ecNumber evidence="4">3.5.1.28</ecNumber>
    </recommendedName>
</protein>
<dbReference type="InterPro" id="IPR002508">
    <property type="entry name" value="MurNAc-LAA_cat"/>
</dbReference>
<evidence type="ECO:0000256" key="6">
    <source>
        <dbReference type="ARBA" id="ARBA00022764"/>
    </source>
</evidence>
<reference evidence="13 14" key="2">
    <citation type="journal article" date="2011" name="J. Bacteriol.">
        <title>Genomes of three methylotrophs from a single niche uncover genetic and metabolic divergence of Methylophilaceae.</title>
        <authorList>
            <person name="Lapidus A."/>
            <person name="Clum A."/>
            <person name="Labutti K."/>
            <person name="Kaluzhnaya M.G."/>
            <person name="Lim S."/>
            <person name="Beck D.A."/>
            <person name="Glavina Del Rio T."/>
            <person name="Nolan M."/>
            <person name="Mavromatis K."/>
            <person name="Huntemann M."/>
            <person name="Lucas S."/>
            <person name="Lidstrom M.E."/>
            <person name="Ivanova N."/>
            <person name="Chistoserdova L."/>
        </authorList>
    </citation>
    <scope>NUCLEOTIDE SEQUENCE [LARGE SCALE GENOMIC DNA]</scope>
    <source>
        <strain evidence="13 14">301</strain>
    </source>
</reference>
<dbReference type="FunFam" id="3.40.630.40:FF:000001">
    <property type="entry name" value="N-acetylmuramoyl-L-alanine amidase"/>
    <property type="match status" value="1"/>
</dbReference>
<dbReference type="GO" id="GO:0030288">
    <property type="term" value="C:outer membrane-bounded periplasmic space"/>
    <property type="evidence" value="ECO:0007669"/>
    <property type="project" value="TreeGrafter"/>
</dbReference>
<accession>D7DII6</accession>
<dbReference type="STRING" id="666681.M301_1491"/>
<keyword evidence="8" id="KW-0961">Cell wall biogenesis/degradation</keyword>
<evidence type="ECO:0000256" key="8">
    <source>
        <dbReference type="ARBA" id="ARBA00023316"/>
    </source>
</evidence>
<sequence length="507" mass="55179">MNNAFGSCKKTIYWGLMLLVSFTFTELNFAASAQAVNIVTAARVWPAQDYTRITLESAQPFVYKMSVIQNPDRVVVDIENIDLNLVVKSLSEKILASDPYIKQIRVAKFQQNVVRLVVDLKTEAKPNAFTLMPTGDYKYRLVLDVYPLKDPLMAMIAERDTVSNSTNASSSTQTEVSNQVTVAQESTSSSSQPQVIVEPLPPQIESTEPNATKTTKPAETTKPVELPIAKVEVKTLEVKNSEVKNQEVKSQGASQNAAQDTAPTKSKKSGRQIIIAIDAGHGGEDPGARGANGSHEKDVTLMIAKKLKEKIDGEPNMRGVLTRDSDFFIPLHGRVVKARNMQADLFVSIHADAFTNQSAKGSSVFALSERGATSASARYLAKKENESDLIGGVSLDDKDPVLARTLLDLSQTATINDSLKLGKAVLTQIGAINTLHTSRVEQAAFAVLKSPDIPSILVETAFISNPEEERRLNDADYQDKLVTSILTGIKKYFATNPALAKTKVALE</sequence>
<dbReference type="AlphaFoldDB" id="D7DII6"/>
<dbReference type="SMART" id="SM00646">
    <property type="entry name" value="Ami_3"/>
    <property type="match status" value="1"/>
</dbReference>
<feature type="region of interest" description="Disordered" evidence="10">
    <location>
        <begin position="162"/>
        <end position="224"/>
    </location>
</feature>
<evidence type="ECO:0000256" key="11">
    <source>
        <dbReference type="SAM" id="Phobius"/>
    </source>
</evidence>
<keyword evidence="14" id="KW-1185">Reference proteome</keyword>
<dbReference type="PANTHER" id="PTHR30404">
    <property type="entry name" value="N-ACETYLMURAMOYL-L-ALANINE AMIDASE"/>
    <property type="match status" value="1"/>
</dbReference>
<dbReference type="eggNOG" id="COG0860">
    <property type="taxonomic scope" value="Bacteria"/>
</dbReference>
<dbReference type="CDD" id="cd02696">
    <property type="entry name" value="MurNAc-LAA"/>
    <property type="match status" value="1"/>
</dbReference>
<gene>
    <name evidence="13" type="ordered locus">M301_1491</name>
</gene>
<evidence type="ECO:0000256" key="10">
    <source>
        <dbReference type="SAM" id="MobiDB-lite"/>
    </source>
</evidence>
<keyword evidence="5" id="KW-0732">Signal</keyword>
<evidence type="ECO:0000313" key="13">
    <source>
        <dbReference type="EMBL" id="ADI29871.1"/>
    </source>
</evidence>
<feature type="compositionally biased region" description="Low complexity" evidence="10">
    <location>
        <begin position="163"/>
        <end position="172"/>
    </location>
</feature>
<dbReference type="Gene3D" id="3.40.630.40">
    <property type="entry name" value="Zn-dependent exopeptidases"/>
    <property type="match status" value="1"/>
</dbReference>
<feature type="compositionally biased region" description="Polar residues" evidence="10">
    <location>
        <begin position="248"/>
        <end position="264"/>
    </location>
</feature>
<keyword evidence="11" id="KW-0472">Membrane</keyword>